<evidence type="ECO:0000313" key="3">
    <source>
        <dbReference type="EMBL" id="CAD8653694.1"/>
    </source>
</evidence>
<organism evidence="3">
    <name type="scientific">Pyramimonas obovata</name>
    <dbReference type="NCBI Taxonomy" id="1411642"/>
    <lineage>
        <taxon>Eukaryota</taxon>
        <taxon>Viridiplantae</taxon>
        <taxon>Chlorophyta</taxon>
        <taxon>Pyramimonadophyceae</taxon>
        <taxon>Pyramimonadales</taxon>
        <taxon>Pyramimonadaceae</taxon>
        <taxon>Pyramimonas</taxon>
        <taxon>Pyramimonas incertae sedis</taxon>
    </lineage>
</organism>
<reference evidence="3" key="1">
    <citation type="submission" date="2021-01" db="EMBL/GenBank/DDBJ databases">
        <authorList>
            <person name="Corre E."/>
            <person name="Pelletier E."/>
            <person name="Niang G."/>
            <person name="Scheremetjew M."/>
            <person name="Finn R."/>
            <person name="Kale V."/>
            <person name="Holt S."/>
            <person name="Cochrane G."/>
            <person name="Meng A."/>
            <person name="Brown T."/>
            <person name="Cohen L."/>
        </authorList>
    </citation>
    <scope>NUCLEOTIDE SEQUENCE</scope>
    <source>
        <strain evidence="3">CCMP722</strain>
    </source>
</reference>
<name>A0A7S0QWR0_9CHLO</name>
<feature type="chain" id="PRO_5030868282" description="Superoxide dismutase copper/zinc binding domain-containing protein" evidence="2">
    <location>
        <begin position="26"/>
        <end position="555"/>
    </location>
</feature>
<evidence type="ECO:0000256" key="1">
    <source>
        <dbReference type="SAM" id="Phobius"/>
    </source>
</evidence>
<keyword evidence="2" id="KW-0732">Signal</keyword>
<sequence>MHQPLGNRMARVVFFLLLSLVVAYAQLPDTFMGVPEPDSDNDSNENLDSDEFYLEIDEARDSDHEPGKDGRCLLNLEKVEVYPAYEGPFQLAGASVQVVGVEASVAKITRSPGNNGSTAFTIGGAVRLIPQKNGVIRIQYEITGAIPNTIAGMHIHEGTDCDDIGALFSSNEPNSWIPVKYQTDFDGNSEGAFDIETGFSYHKNIGKVVNFHSPDGTSIGCGVLLPVRGGNLEINYAISSSQTGISIATLTRSPTNHGPTAGTIGGTVRMTPSVNGFVLFEYDIFGTFPNIVAGLHTHLGVSCNEIGPAYSNKQPNAWIPFKYASNENGTSTGSFVIDSGFDYDENVHHVFDIHDAEGNSIACGPLVPMGFGMAIHRGETCKTDVDIKGHFWRPMDSPDPWQDIVYIPDQNGNAHGSFTIKTGFTCSAHDQHAVVIKGEPEENDSDFESDYKPFEDPRFQVEVEDDTDFRSDMTEGVRIACGALFDVDERDDHSDDGFPYERTFIVIGILVVGFMMIGLTAVYLKFWYLPSKEGSQSLVDPGEGYSTFISPSTGP</sequence>
<evidence type="ECO:0000256" key="2">
    <source>
        <dbReference type="SAM" id="SignalP"/>
    </source>
</evidence>
<accession>A0A7S0QWR0</accession>
<gene>
    <name evidence="3" type="ORF">POBO1169_LOCUS3098</name>
</gene>
<proteinExistence type="predicted"/>
<feature type="transmembrane region" description="Helical" evidence="1">
    <location>
        <begin position="504"/>
        <end position="524"/>
    </location>
</feature>
<keyword evidence="1" id="KW-0472">Membrane</keyword>
<keyword evidence="1" id="KW-0812">Transmembrane</keyword>
<dbReference type="EMBL" id="HBFA01006017">
    <property type="protein sequence ID" value="CAD8653694.1"/>
    <property type="molecule type" value="Transcribed_RNA"/>
</dbReference>
<protein>
    <recommendedName>
        <fullName evidence="4">Superoxide dismutase copper/zinc binding domain-containing protein</fullName>
    </recommendedName>
</protein>
<evidence type="ECO:0008006" key="4">
    <source>
        <dbReference type="Google" id="ProtNLM"/>
    </source>
</evidence>
<keyword evidence="1" id="KW-1133">Transmembrane helix</keyword>
<dbReference type="AlphaFoldDB" id="A0A7S0QWR0"/>
<feature type="signal peptide" evidence="2">
    <location>
        <begin position="1"/>
        <end position="25"/>
    </location>
</feature>